<dbReference type="GO" id="GO:0043565">
    <property type="term" value="F:sequence-specific DNA binding"/>
    <property type="evidence" value="ECO:0007669"/>
    <property type="project" value="TreeGrafter"/>
</dbReference>
<dbReference type="PANTHER" id="PTHR30537:SF31">
    <property type="entry name" value="TRANSCRIPTIONAL REGULATOR, LYSR FAMILY"/>
    <property type="match status" value="1"/>
</dbReference>
<dbReference type="InterPro" id="IPR036388">
    <property type="entry name" value="WH-like_DNA-bd_sf"/>
</dbReference>
<dbReference type="Pfam" id="PF00126">
    <property type="entry name" value="HTH_1"/>
    <property type="match status" value="1"/>
</dbReference>
<dbReference type="AlphaFoldDB" id="A0A0K1XBM1"/>
<keyword evidence="7" id="KW-1185">Reference proteome</keyword>
<dbReference type="PROSITE" id="PS50931">
    <property type="entry name" value="HTH_LYSR"/>
    <property type="match status" value="1"/>
</dbReference>
<evidence type="ECO:0000313" key="7">
    <source>
        <dbReference type="Proteomes" id="UP000063953"/>
    </source>
</evidence>
<dbReference type="GO" id="GO:0006351">
    <property type="term" value="P:DNA-templated transcription"/>
    <property type="evidence" value="ECO:0007669"/>
    <property type="project" value="TreeGrafter"/>
</dbReference>
<dbReference type="SUPFAM" id="SSF46785">
    <property type="entry name" value="Winged helix' DNA-binding domain"/>
    <property type="match status" value="1"/>
</dbReference>
<feature type="domain" description="HTH lysR-type" evidence="5">
    <location>
        <begin position="1"/>
        <end position="59"/>
    </location>
</feature>
<evidence type="ECO:0000313" key="6">
    <source>
        <dbReference type="EMBL" id="AKX58736.1"/>
    </source>
</evidence>
<proteinExistence type="inferred from homology"/>
<dbReference type="FunFam" id="1.10.10.10:FF:000001">
    <property type="entry name" value="LysR family transcriptional regulator"/>
    <property type="match status" value="1"/>
</dbReference>
<dbReference type="RefSeq" id="WP_053099645.1">
    <property type="nucleotide sequence ID" value="NZ_CP012365.1"/>
</dbReference>
<dbReference type="InterPro" id="IPR058163">
    <property type="entry name" value="LysR-type_TF_proteobact-type"/>
</dbReference>
<dbReference type="SUPFAM" id="SSF53850">
    <property type="entry name" value="Periplasmic binding protein-like II"/>
    <property type="match status" value="1"/>
</dbReference>
<reference evidence="6 7" key="1">
    <citation type="journal article" date="2015" name="Genome Announc.">
        <title>Genome Sequences of Oblitimonas alkaliphila gen. nov. sp. nov. (Proposed), a Novel Bacterium of the Pseudomonadaceae Family.</title>
        <authorList>
            <person name="Lauer A.C."/>
            <person name="Nicholson A.C."/>
            <person name="Humrighouse B.W."/>
            <person name="Emery B."/>
            <person name="Drobish A."/>
            <person name="Juieng P."/>
            <person name="Loparev V."/>
            <person name="McQuiston J.R."/>
        </authorList>
    </citation>
    <scope>NUCLEOTIDE SEQUENCE [LARGE SCALE GENOMIC DNA]</scope>
    <source>
        <strain evidence="6 7">E5571</strain>
    </source>
</reference>
<evidence type="ECO:0000256" key="3">
    <source>
        <dbReference type="ARBA" id="ARBA00023125"/>
    </source>
</evidence>
<dbReference type="Gene3D" id="3.40.190.290">
    <property type="match status" value="1"/>
</dbReference>
<dbReference type="PANTHER" id="PTHR30537">
    <property type="entry name" value="HTH-TYPE TRANSCRIPTIONAL REGULATOR"/>
    <property type="match status" value="1"/>
</dbReference>
<organism evidence="6 7">
    <name type="scientific">Thiopseudomonas alkaliphila</name>
    <dbReference type="NCBI Taxonomy" id="1697053"/>
    <lineage>
        <taxon>Bacteria</taxon>
        <taxon>Pseudomonadati</taxon>
        <taxon>Pseudomonadota</taxon>
        <taxon>Gammaproteobacteria</taxon>
        <taxon>Pseudomonadales</taxon>
        <taxon>Pseudomonadaceae</taxon>
        <taxon>Thiopseudomonas</taxon>
    </lineage>
</organism>
<dbReference type="Pfam" id="PF03466">
    <property type="entry name" value="LysR_substrate"/>
    <property type="match status" value="1"/>
</dbReference>
<evidence type="ECO:0000256" key="4">
    <source>
        <dbReference type="ARBA" id="ARBA00023163"/>
    </source>
</evidence>
<dbReference type="InterPro" id="IPR000847">
    <property type="entry name" value="LysR_HTH_N"/>
</dbReference>
<dbReference type="InterPro" id="IPR036390">
    <property type="entry name" value="WH_DNA-bd_sf"/>
</dbReference>
<evidence type="ECO:0000256" key="2">
    <source>
        <dbReference type="ARBA" id="ARBA00023015"/>
    </source>
</evidence>
<dbReference type="PATRIC" id="fig|1698449.3.peg.286"/>
<keyword evidence="4" id="KW-0804">Transcription</keyword>
<dbReference type="InterPro" id="IPR005119">
    <property type="entry name" value="LysR_subst-bd"/>
</dbReference>
<dbReference type="Gene3D" id="1.10.10.10">
    <property type="entry name" value="Winged helix-like DNA-binding domain superfamily/Winged helix DNA-binding domain"/>
    <property type="match status" value="1"/>
</dbReference>
<protein>
    <submittedName>
        <fullName evidence="6">LysR family transcriptional regulator</fullName>
    </submittedName>
</protein>
<dbReference type="CDD" id="cd08473">
    <property type="entry name" value="PBP2_CrgA_like_4"/>
    <property type="match status" value="1"/>
</dbReference>
<gene>
    <name evidence="6" type="ORF">AKN88_01425</name>
</gene>
<evidence type="ECO:0000256" key="1">
    <source>
        <dbReference type="ARBA" id="ARBA00009437"/>
    </source>
</evidence>
<comment type="similarity">
    <text evidence="1">Belongs to the LysR transcriptional regulatory family.</text>
</comment>
<dbReference type="GO" id="GO:0003700">
    <property type="term" value="F:DNA-binding transcription factor activity"/>
    <property type="evidence" value="ECO:0007669"/>
    <property type="project" value="InterPro"/>
</dbReference>
<dbReference type="EMBL" id="CP012365">
    <property type="protein sequence ID" value="AKX58736.1"/>
    <property type="molecule type" value="Genomic_DNA"/>
</dbReference>
<dbReference type="STRING" id="1697053.AKN87_03530"/>
<dbReference type="Proteomes" id="UP000063953">
    <property type="component" value="Chromosome"/>
</dbReference>
<name>A0A0K1XBM1_9GAMM</name>
<sequence>MHDLNDLYYFAKVIEHNGFSAASRAIGIPKSRLSRRLTALEEQLGVRLIQRNTRSIKATQLGEAYYLHCKAILEHAEAAQSLVERSLARPKGSIRLSCPQPLIDFLIASKVTEFMTLYPDVNIELTPSGRRTDLIKEGYDLAIRVRFPPFADSDLVIRHLSRSPQRLLASPEFIKQHGRPNTPQALVNLPSLDWERPGKQHCWDLQQANTEKYVINHTPRFVTDDLVALRNAAISGVGLVQLPMLIAHEAIAAGQLIEILPQWQLTDGVIQAAFTSRRGMLPAVRTFIDFLADAFAEEDWLTTPSHASTQQTAQRLRLVQG</sequence>
<accession>A0A0K1XBM1</accession>
<keyword evidence="2" id="KW-0805">Transcription regulation</keyword>
<evidence type="ECO:0000259" key="5">
    <source>
        <dbReference type="PROSITE" id="PS50931"/>
    </source>
</evidence>
<keyword evidence="3" id="KW-0238">DNA-binding</keyword>